<keyword evidence="4" id="KW-0175">Coiled coil</keyword>
<evidence type="ECO:0000256" key="2">
    <source>
        <dbReference type="ARBA" id="ARBA00022741"/>
    </source>
</evidence>
<name>A0A2C6KSM5_9APIC</name>
<dbReference type="InterPro" id="IPR047499">
    <property type="entry name" value="DD_AK7"/>
</dbReference>
<accession>A0A2C6KSM5</accession>
<evidence type="ECO:0000256" key="1">
    <source>
        <dbReference type="ARBA" id="ARBA00022679"/>
    </source>
</evidence>
<dbReference type="OrthoDB" id="10262413at2759"/>
<dbReference type="InterPro" id="IPR036291">
    <property type="entry name" value="NAD(P)-bd_dom_sf"/>
</dbReference>
<dbReference type="RefSeq" id="XP_067921671.1">
    <property type="nucleotide sequence ID" value="XM_068066347.1"/>
</dbReference>
<dbReference type="InterPro" id="IPR007858">
    <property type="entry name" value="Dpy-30_motif"/>
</dbReference>
<dbReference type="SUPFAM" id="SSF52540">
    <property type="entry name" value="P-loop containing nucleoside triphosphate hydrolases"/>
    <property type="match status" value="1"/>
</dbReference>
<feature type="region of interest" description="Disordered" evidence="5">
    <location>
        <begin position="569"/>
        <end position="593"/>
    </location>
</feature>
<evidence type="ECO:0000256" key="4">
    <source>
        <dbReference type="SAM" id="Coils"/>
    </source>
</evidence>
<dbReference type="Pfam" id="PF05186">
    <property type="entry name" value="Dpy-30"/>
    <property type="match status" value="1"/>
</dbReference>
<dbReference type="Gene3D" id="3.40.50.300">
    <property type="entry name" value="P-loop containing nucleotide triphosphate hydrolases"/>
    <property type="match status" value="1"/>
</dbReference>
<feature type="coiled-coil region" evidence="4">
    <location>
        <begin position="701"/>
        <end position="738"/>
    </location>
</feature>
<comment type="caution">
    <text evidence="6">The sequence shown here is derived from an EMBL/GenBank/DDBJ whole genome shotgun (WGS) entry which is preliminary data.</text>
</comment>
<dbReference type="AlphaFoldDB" id="A0A2C6KSM5"/>
<dbReference type="CDD" id="cd22967">
    <property type="entry name" value="DD_AK7"/>
    <property type="match status" value="1"/>
</dbReference>
<evidence type="ECO:0000256" key="3">
    <source>
        <dbReference type="ARBA" id="ARBA00022777"/>
    </source>
</evidence>
<dbReference type="Gene3D" id="1.20.890.10">
    <property type="entry name" value="cAMP-dependent protein kinase regulatory subunit, dimerization-anchoring domain"/>
    <property type="match status" value="1"/>
</dbReference>
<evidence type="ECO:0000313" key="7">
    <source>
        <dbReference type="Proteomes" id="UP000221165"/>
    </source>
</evidence>
<dbReference type="InterPro" id="IPR000850">
    <property type="entry name" value="Adenylat/UMP-CMP_kin"/>
</dbReference>
<keyword evidence="3" id="KW-0418">Kinase</keyword>
<feature type="compositionally biased region" description="Basic and acidic residues" evidence="5">
    <location>
        <begin position="156"/>
        <end position="171"/>
    </location>
</feature>
<dbReference type="EMBL" id="MIGC01003089">
    <property type="protein sequence ID" value="PHJ19979.1"/>
    <property type="molecule type" value="Genomic_DNA"/>
</dbReference>
<organism evidence="6 7">
    <name type="scientific">Cystoisospora suis</name>
    <dbReference type="NCBI Taxonomy" id="483139"/>
    <lineage>
        <taxon>Eukaryota</taxon>
        <taxon>Sar</taxon>
        <taxon>Alveolata</taxon>
        <taxon>Apicomplexa</taxon>
        <taxon>Conoidasida</taxon>
        <taxon>Coccidia</taxon>
        <taxon>Eucoccidiorida</taxon>
        <taxon>Eimeriorina</taxon>
        <taxon>Sarcocystidae</taxon>
        <taxon>Cystoisospora</taxon>
    </lineage>
</organism>
<evidence type="ECO:0000313" key="6">
    <source>
        <dbReference type="EMBL" id="PHJ19979.1"/>
    </source>
</evidence>
<keyword evidence="7" id="KW-1185">Reference proteome</keyword>
<feature type="compositionally biased region" description="Acidic residues" evidence="5">
    <location>
        <begin position="141"/>
        <end position="155"/>
    </location>
</feature>
<dbReference type="GO" id="GO:0005524">
    <property type="term" value="F:ATP binding"/>
    <property type="evidence" value="ECO:0007669"/>
    <property type="project" value="InterPro"/>
</dbReference>
<dbReference type="InterPro" id="IPR027417">
    <property type="entry name" value="P-loop_NTPase"/>
</dbReference>
<sequence length="820" mass="93341">MRIFINHVNTYSGYALCAGLRRFNGVTNRMFGTTVESFKDATSSESQSALWKDEQETREAARLPVPPSIRRIIFKRNPQQLMKNLLSCSLIVYDLHTASPEEIEDIIKKLRRSAIEKPTVFVLISSVMVWAGTKQELVERDSDEDAIEEEGDEDATGGRRWNDRDVSRAEISEDGAGLQANSEDDETDDDDSDSSQEQNERETWSRSGEVEEDDEPLPDRFKGTKSISAIRRNRMSAPPERKLKPKLLGVSELERRIPSKRYEKWKTIETLVMSLNSKDNLTTYVVAAGAMYGHGEGPFYPAFKAAWLGLQTHRIIGPGNNYIPTVHVRDLATLVKRVSTGSSDEHYHIAVDNSHATQYELIQTIVNRVGESHEVQQVTPEQAMLVEDADLFTVDLRMVPTTLMTASDFPWHCKDGLAQNIDEVAMEFCKWRNLRQVKILVSGPPGSGKSLLTGLLAKKFNVCPIRTQEIVEQSKTRSDDLGNLLRDKWTQLLDDQKKKKKTGPGLSGSQGPAAPPTGRRVRFDVETMTKIFSAKLAENICRFRGFVLDGYPRTYQEAEALFLRPQKASLKQAERARDGEGEEEENDEEEEKPAVMELDPLTAPDCVIFLKSSDSQCEGRMMSTPQHQVIPGHNDREGFLRRLAQHRQINEGVNGEPSLADFFQERKREVLILHVDDKTADDILESACVYIEKDGRFFNFLKSERQSIMDKEEELQRLLLEEQKAKEEQDEIARQDEKKLMEDRRRRDMDRLQRIAQHEHDVIMARSIPLRRYLMQSVVPALSEGLLQVCRVMPEDPVDYLAEFLMTEAHKNSNGVPADM</sequence>
<dbReference type="Proteomes" id="UP000221165">
    <property type="component" value="Unassembled WGS sequence"/>
</dbReference>
<dbReference type="PANTHER" id="PTHR23359">
    <property type="entry name" value="NUCLEOTIDE KINASE"/>
    <property type="match status" value="1"/>
</dbReference>
<keyword evidence="2" id="KW-0547">Nucleotide-binding</keyword>
<keyword evidence="1" id="KW-0808">Transferase</keyword>
<feature type="region of interest" description="Disordered" evidence="5">
    <location>
        <begin position="139"/>
        <end position="227"/>
    </location>
</feature>
<dbReference type="GO" id="GO:0019205">
    <property type="term" value="F:nucleobase-containing compound kinase activity"/>
    <property type="evidence" value="ECO:0007669"/>
    <property type="project" value="InterPro"/>
</dbReference>
<dbReference type="GeneID" id="94429558"/>
<feature type="region of interest" description="Disordered" evidence="5">
    <location>
        <begin position="496"/>
        <end position="520"/>
    </location>
</feature>
<dbReference type="GO" id="GO:0006139">
    <property type="term" value="P:nucleobase-containing compound metabolic process"/>
    <property type="evidence" value="ECO:0007669"/>
    <property type="project" value="InterPro"/>
</dbReference>
<protein>
    <submittedName>
        <fullName evidence="6">Dpy-30 motif protein</fullName>
    </submittedName>
</protein>
<feature type="compositionally biased region" description="Acidic residues" evidence="5">
    <location>
        <begin position="182"/>
        <end position="194"/>
    </location>
</feature>
<feature type="compositionally biased region" description="Acidic residues" evidence="5">
    <location>
        <begin position="580"/>
        <end position="591"/>
    </location>
</feature>
<proteinExistence type="predicted"/>
<dbReference type="VEuPathDB" id="ToxoDB:CSUI_006183"/>
<evidence type="ECO:0000256" key="5">
    <source>
        <dbReference type="SAM" id="MobiDB-lite"/>
    </source>
</evidence>
<gene>
    <name evidence="6" type="ORF">CSUI_006183</name>
</gene>
<dbReference type="Gene3D" id="3.40.50.720">
    <property type="entry name" value="NAD(P)-binding Rossmann-like Domain"/>
    <property type="match status" value="1"/>
</dbReference>
<dbReference type="SUPFAM" id="SSF51735">
    <property type="entry name" value="NAD(P)-binding Rossmann-fold domains"/>
    <property type="match status" value="1"/>
</dbReference>
<reference evidence="6 7" key="1">
    <citation type="journal article" date="2017" name="Int. J. Parasitol.">
        <title>The genome of the protozoan parasite Cystoisospora suis and a reverse vaccinology approach to identify vaccine candidates.</title>
        <authorList>
            <person name="Palmieri N."/>
            <person name="Shrestha A."/>
            <person name="Ruttkowski B."/>
            <person name="Beck T."/>
            <person name="Vogl C."/>
            <person name="Tomley F."/>
            <person name="Blake D.P."/>
            <person name="Joachim A."/>
        </authorList>
    </citation>
    <scope>NUCLEOTIDE SEQUENCE [LARGE SCALE GENOMIC DNA]</scope>
    <source>
        <strain evidence="6 7">Wien I</strain>
    </source>
</reference>